<organism evidence="1 2">
    <name type="scientific">Elysia crispata</name>
    <name type="common">lettuce slug</name>
    <dbReference type="NCBI Taxonomy" id="231223"/>
    <lineage>
        <taxon>Eukaryota</taxon>
        <taxon>Metazoa</taxon>
        <taxon>Spiralia</taxon>
        <taxon>Lophotrochozoa</taxon>
        <taxon>Mollusca</taxon>
        <taxon>Gastropoda</taxon>
        <taxon>Heterobranchia</taxon>
        <taxon>Euthyneura</taxon>
        <taxon>Panpulmonata</taxon>
        <taxon>Sacoglossa</taxon>
        <taxon>Placobranchoidea</taxon>
        <taxon>Plakobranchidae</taxon>
        <taxon>Elysia</taxon>
    </lineage>
</organism>
<reference evidence="1" key="1">
    <citation type="journal article" date="2023" name="G3 (Bethesda)">
        <title>A reference genome for the long-term kleptoplast-retaining sea slug Elysia crispata morphotype clarki.</title>
        <authorList>
            <person name="Eastman K.E."/>
            <person name="Pendleton A.L."/>
            <person name="Shaikh M.A."/>
            <person name="Suttiyut T."/>
            <person name="Ogas R."/>
            <person name="Tomko P."/>
            <person name="Gavelis G."/>
            <person name="Widhalm J.R."/>
            <person name="Wisecaver J.H."/>
        </authorList>
    </citation>
    <scope>NUCLEOTIDE SEQUENCE</scope>
    <source>
        <strain evidence="1">ECLA1</strain>
    </source>
</reference>
<dbReference type="Proteomes" id="UP001283361">
    <property type="component" value="Unassembled WGS sequence"/>
</dbReference>
<sequence>MYLGCTDPDRAFFCQLRSHGMHVHDLLWNLRVSRGCGQDTTLTNVTHISDSLILACSEGERDLRVYKNIVSSVEHLEI</sequence>
<proteinExistence type="predicted"/>
<gene>
    <name evidence="1" type="ORF">RRG08_044845</name>
</gene>
<dbReference type="AlphaFoldDB" id="A0AAE1A3P7"/>
<keyword evidence="2" id="KW-1185">Reference proteome</keyword>
<comment type="caution">
    <text evidence="1">The sequence shown here is derived from an EMBL/GenBank/DDBJ whole genome shotgun (WGS) entry which is preliminary data.</text>
</comment>
<accession>A0AAE1A3P7</accession>
<name>A0AAE1A3P7_9GAST</name>
<evidence type="ECO:0000313" key="2">
    <source>
        <dbReference type="Proteomes" id="UP001283361"/>
    </source>
</evidence>
<protein>
    <submittedName>
        <fullName evidence="1">Uncharacterized protein</fullName>
    </submittedName>
</protein>
<evidence type="ECO:0000313" key="1">
    <source>
        <dbReference type="EMBL" id="KAK3780620.1"/>
    </source>
</evidence>
<dbReference type="EMBL" id="JAWDGP010002698">
    <property type="protein sequence ID" value="KAK3780620.1"/>
    <property type="molecule type" value="Genomic_DNA"/>
</dbReference>